<name>K3ZC01_SETIT</name>
<dbReference type="EMBL" id="AGNK02001401">
    <property type="status" value="NOT_ANNOTATED_CDS"/>
    <property type="molecule type" value="Genomic_DNA"/>
</dbReference>
<dbReference type="InterPro" id="IPR018289">
    <property type="entry name" value="MULE_transposase_dom"/>
</dbReference>
<dbReference type="SMART" id="SM00575">
    <property type="entry name" value="ZnF_PMZ"/>
    <property type="match status" value="1"/>
</dbReference>
<dbReference type="Proteomes" id="UP000004995">
    <property type="component" value="Unassembled WGS sequence"/>
</dbReference>
<dbReference type="HOGENOM" id="CLU_011823_0_0_1"/>
<evidence type="ECO:0000313" key="7">
    <source>
        <dbReference type="Proteomes" id="UP000004995"/>
    </source>
</evidence>
<dbReference type="EnsemblPlants" id="KQL12804">
    <property type="protein sequence ID" value="KQL12804"/>
    <property type="gene ID" value="SETIT_024074mg"/>
</dbReference>
<dbReference type="GO" id="GO:0010073">
    <property type="term" value="P:meristem maintenance"/>
    <property type="evidence" value="ECO:0007669"/>
    <property type="project" value="InterPro"/>
</dbReference>
<dbReference type="InterPro" id="IPR007527">
    <property type="entry name" value="Znf_SWIM"/>
</dbReference>
<dbReference type="AlphaFoldDB" id="K3ZC01"/>
<reference evidence="7" key="1">
    <citation type="journal article" date="2012" name="Nat. Biotechnol.">
        <title>Reference genome sequence of the model plant Setaria.</title>
        <authorList>
            <person name="Bennetzen J.L."/>
            <person name="Schmutz J."/>
            <person name="Wang H."/>
            <person name="Percifield R."/>
            <person name="Hawkins J."/>
            <person name="Pontaroli A.C."/>
            <person name="Estep M."/>
            <person name="Feng L."/>
            <person name="Vaughn J.N."/>
            <person name="Grimwood J."/>
            <person name="Jenkins J."/>
            <person name="Barry K."/>
            <person name="Lindquist E."/>
            <person name="Hellsten U."/>
            <person name="Deshpande S."/>
            <person name="Wang X."/>
            <person name="Wu X."/>
            <person name="Mitros T."/>
            <person name="Triplett J."/>
            <person name="Yang X."/>
            <person name="Ye C.Y."/>
            <person name="Mauro-Herrera M."/>
            <person name="Wang L."/>
            <person name="Li P."/>
            <person name="Sharma M."/>
            <person name="Sharma R."/>
            <person name="Ronald P.C."/>
            <person name="Panaud O."/>
            <person name="Kellogg E.A."/>
            <person name="Brutnell T.P."/>
            <person name="Doust A.N."/>
            <person name="Tuskan G.A."/>
            <person name="Rokhsar D."/>
            <person name="Devos K.M."/>
        </authorList>
    </citation>
    <scope>NUCLEOTIDE SEQUENCE [LARGE SCALE GENOMIC DNA]</scope>
    <source>
        <strain evidence="7">cv. Yugu1</strain>
    </source>
</reference>
<feature type="domain" description="SWIM-type" evidence="5">
    <location>
        <begin position="609"/>
        <end position="642"/>
    </location>
</feature>
<dbReference type="InterPro" id="IPR006564">
    <property type="entry name" value="Znf_PMZ"/>
</dbReference>
<dbReference type="Gramene" id="KQL12804">
    <property type="protein sequence ID" value="KQL12804"/>
    <property type="gene ID" value="SETIT_024074mg"/>
</dbReference>
<evidence type="ECO:0000313" key="6">
    <source>
        <dbReference type="EnsemblPlants" id="KQL12804"/>
    </source>
</evidence>
<protein>
    <recommendedName>
        <fullName evidence="5">SWIM-type domain-containing protein</fullName>
    </recommendedName>
</protein>
<evidence type="ECO:0000256" key="2">
    <source>
        <dbReference type="ARBA" id="ARBA00022771"/>
    </source>
</evidence>
<dbReference type="InParanoid" id="K3ZC01"/>
<evidence type="ECO:0000256" key="4">
    <source>
        <dbReference type="PROSITE-ProRule" id="PRU00325"/>
    </source>
</evidence>
<dbReference type="Pfam" id="PF10551">
    <property type="entry name" value="MULE"/>
    <property type="match status" value="1"/>
</dbReference>
<sequence>MENVVSIYYGGTVERDEYGCVKFVGMQCEVVIFDEKPSFSELVARAREELHCHENDEIIVEGILHLGSPLNIQRKIVPIRCAGQWEKYVRTVMNGHSPSVEVVVRPVGVDRNPRRFSRPMGQRAHFDPPVQEPVMNVDVAPTIPDAESAPNERWLQAFAVIRKRPYKVLHSYAERRYTVLCDKERCPWRVCARKQNITGKWKITKVVGPHNCADHELTVRHPQLTSTLIAKRLMGILKEQPNMKVRTIIRTVEEIYGGYVITYGKAWRAKQRAWRMIYGDWESGYEQLPVLFNAIKAVNPGMHYEYIPKPNAWKEDGRQIFGRAFWCFPQSVEAFRHCRPVFSIDGTFLIGKYRGTLLIAISCDANNMLVPLAFALVERENNDSWGWFLRLVRIHVVGPGREVGVISDRHQGILNAVQEQIEGYAPLHHRWCTRHLAENLLRKDGVKDNFDLFQVAARQLEDYYFQRKLEQVRTATNAEGRHWLAGLMRDVDKWTRAHDAGGWRYEFQCSNMAESFNKLLLGIRGMPVNAIVEFTFYRLVAWFNERHAKAEALQVAGERWAEKPKRHLIIANERASTHEVQCFDLGSGTYQVEHRGGTTSDGEIRESRIHVVVLRDFKCTCGRPRQYHFVCSHLVAAARHRNFDIESMIPHEFSVDTLVRTWSPRFVPFRDPREWPPYDGPKYVADPAYRWNKRGTRKRTRHNMTMDQVLPLLRSRAHDGFLALEYDDRYTPLLQMAGLDVISYQVRRGMPRFNSAAITALVDRWRPETHSFHLPFGEMTVTLQDCQKMLGLSIRGQPVTGPCVTGGWRARVAAFLGREVDEQGTRTSGVLISWLREHFGHYPQDADAETVGHYCRAWILHLFACVLFPDATGDTASWMWIHCLTDWHQAGIYSWGSAVLCFLYRQLCEACRRSSGSPSVGGCVYLLQLWMWSRLPVGRPEIMPRRPWFPGEPPRRQPTWAYIWNQVKVSHTRLDRAYLDYINEIDALTAHSVNWQPYDGDDPLPFPLSFVCVQDNDIYRMVCPLICFYAVEYHLPHRVARQFGMRQIWPPQATSTSIELHK</sequence>
<dbReference type="eggNOG" id="ENOG502QSE3">
    <property type="taxonomic scope" value="Eukaryota"/>
</dbReference>
<evidence type="ECO:0000256" key="1">
    <source>
        <dbReference type="ARBA" id="ARBA00022723"/>
    </source>
</evidence>
<evidence type="ECO:0000256" key="3">
    <source>
        <dbReference type="ARBA" id="ARBA00022833"/>
    </source>
</evidence>
<dbReference type="Pfam" id="PF10536">
    <property type="entry name" value="PMD"/>
    <property type="match status" value="1"/>
</dbReference>
<dbReference type="PROSITE" id="PS50966">
    <property type="entry name" value="ZF_SWIM"/>
    <property type="match status" value="1"/>
</dbReference>
<dbReference type="GO" id="GO:0008270">
    <property type="term" value="F:zinc ion binding"/>
    <property type="evidence" value="ECO:0007669"/>
    <property type="project" value="UniProtKB-KW"/>
</dbReference>
<keyword evidence="3" id="KW-0862">Zinc</keyword>
<dbReference type="EMBL" id="AGNK02001400">
    <property type="status" value="NOT_ANNOTATED_CDS"/>
    <property type="molecule type" value="Genomic_DNA"/>
</dbReference>
<dbReference type="InterPro" id="IPR019557">
    <property type="entry name" value="AminoTfrase-like_pln_mobile"/>
</dbReference>
<keyword evidence="1" id="KW-0479">Metal-binding</keyword>
<keyword evidence="2 4" id="KW-0863">Zinc-finger</keyword>
<dbReference type="PANTHER" id="PTHR46033:SF8">
    <property type="entry name" value="PROTEIN MAINTENANCE OF MERISTEMS-LIKE"/>
    <property type="match status" value="1"/>
</dbReference>
<proteinExistence type="predicted"/>
<organism evidence="6 7">
    <name type="scientific">Setaria italica</name>
    <name type="common">Foxtail millet</name>
    <name type="synonym">Panicum italicum</name>
    <dbReference type="NCBI Taxonomy" id="4555"/>
    <lineage>
        <taxon>Eukaryota</taxon>
        <taxon>Viridiplantae</taxon>
        <taxon>Streptophyta</taxon>
        <taxon>Embryophyta</taxon>
        <taxon>Tracheophyta</taxon>
        <taxon>Spermatophyta</taxon>
        <taxon>Magnoliopsida</taxon>
        <taxon>Liliopsida</taxon>
        <taxon>Poales</taxon>
        <taxon>Poaceae</taxon>
        <taxon>PACMAD clade</taxon>
        <taxon>Panicoideae</taxon>
        <taxon>Panicodae</taxon>
        <taxon>Paniceae</taxon>
        <taxon>Cenchrinae</taxon>
        <taxon>Setaria</taxon>
    </lineage>
</organism>
<dbReference type="OMA" id="NENTSSW"/>
<keyword evidence="7" id="KW-1185">Reference proteome</keyword>
<reference evidence="6" key="2">
    <citation type="submission" date="2018-08" db="UniProtKB">
        <authorList>
            <consortium name="EnsemblPlants"/>
        </authorList>
    </citation>
    <scope>IDENTIFICATION</scope>
    <source>
        <strain evidence="6">Yugu1</strain>
    </source>
</reference>
<dbReference type="InterPro" id="IPR044824">
    <property type="entry name" value="MAIN-like"/>
</dbReference>
<dbReference type="PANTHER" id="PTHR46033">
    <property type="entry name" value="PROTEIN MAIN-LIKE 2"/>
    <property type="match status" value="1"/>
</dbReference>
<accession>K3ZC01</accession>
<evidence type="ECO:0000259" key="5">
    <source>
        <dbReference type="PROSITE" id="PS50966"/>
    </source>
</evidence>